<comment type="caution">
    <text evidence="8">The sequence shown here is derived from an EMBL/GenBank/DDBJ whole genome shotgun (WGS) entry which is preliminary data.</text>
</comment>
<dbReference type="InterPro" id="IPR011598">
    <property type="entry name" value="bHLH_dom"/>
</dbReference>
<organism evidence="8 9">
    <name type="scientific">Leptotrombidium deliense</name>
    <dbReference type="NCBI Taxonomy" id="299467"/>
    <lineage>
        <taxon>Eukaryota</taxon>
        <taxon>Metazoa</taxon>
        <taxon>Ecdysozoa</taxon>
        <taxon>Arthropoda</taxon>
        <taxon>Chelicerata</taxon>
        <taxon>Arachnida</taxon>
        <taxon>Acari</taxon>
        <taxon>Acariformes</taxon>
        <taxon>Trombidiformes</taxon>
        <taxon>Prostigmata</taxon>
        <taxon>Anystina</taxon>
        <taxon>Parasitengona</taxon>
        <taxon>Trombiculoidea</taxon>
        <taxon>Trombiculidae</taxon>
        <taxon>Leptotrombidium</taxon>
    </lineage>
</organism>
<evidence type="ECO:0000256" key="2">
    <source>
        <dbReference type="ARBA" id="ARBA00022473"/>
    </source>
</evidence>
<dbReference type="GO" id="GO:0090575">
    <property type="term" value="C:RNA polymerase II transcription regulator complex"/>
    <property type="evidence" value="ECO:0007669"/>
    <property type="project" value="TreeGrafter"/>
</dbReference>
<dbReference type="OrthoDB" id="5976910at2759"/>
<keyword evidence="5" id="KW-0539">Nucleus</keyword>
<dbReference type="PANTHER" id="PTHR13935">
    <property type="entry name" value="ACHAETE-SCUTE TRANSCRIPTION FACTOR-RELATED"/>
    <property type="match status" value="1"/>
</dbReference>
<keyword evidence="3" id="KW-0524">Neurogenesis</keyword>
<dbReference type="InterPro" id="IPR036638">
    <property type="entry name" value="HLH_DNA-bd_sf"/>
</dbReference>
<dbReference type="Pfam" id="PF00010">
    <property type="entry name" value="HLH"/>
    <property type="match status" value="1"/>
</dbReference>
<dbReference type="PANTHER" id="PTHR13935:SF153">
    <property type="entry name" value="ACHAETE-SCUTE FAMILY BHLH TRANSCRIPTION FACTOR 1"/>
    <property type="match status" value="1"/>
</dbReference>
<protein>
    <submittedName>
        <fullName evidence="8">Achaete-scute-like protein 1</fullName>
    </submittedName>
</protein>
<evidence type="ECO:0000256" key="4">
    <source>
        <dbReference type="ARBA" id="ARBA00023125"/>
    </source>
</evidence>
<dbReference type="GO" id="GO:0000977">
    <property type="term" value="F:RNA polymerase II transcription regulatory region sequence-specific DNA binding"/>
    <property type="evidence" value="ECO:0007669"/>
    <property type="project" value="TreeGrafter"/>
</dbReference>
<feature type="compositionally biased region" description="Polar residues" evidence="6">
    <location>
        <begin position="19"/>
        <end position="36"/>
    </location>
</feature>
<evidence type="ECO:0000256" key="5">
    <source>
        <dbReference type="ARBA" id="ARBA00023242"/>
    </source>
</evidence>
<evidence type="ECO:0000256" key="6">
    <source>
        <dbReference type="SAM" id="MobiDB-lite"/>
    </source>
</evidence>
<dbReference type="GO" id="GO:0045944">
    <property type="term" value="P:positive regulation of transcription by RNA polymerase II"/>
    <property type="evidence" value="ECO:0007669"/>
    <property type="project" value="TreeGrafter"/>
</dbReference>
<dbReference type="Gene3D" id="4.10.280.10">
    <property type="entry name" value="Helix-loop-helix DNA-binding domain"/>
    <property type="match status" value="1"/>
</dbReference>
<dbReference type="GO" id="GO:0007423">
    <property type="term" value="P:sensory organ development"/>
    <property type="evidence" value="ECO:0007669"/>
    <property type="project" value="TreeGrafter"/>
</dbReference>
<keyword evidence="9" id="KW-1185">Reference proteome</keyword>
<evidence type="ECO:0000259" key="7">
    <source>
        <dbReference type="PROSITE" id="PS50888"/>
    </source>
</evidence>
<dbReference type="Proteomes" id="UP000288716">
    <property type="component" value="Unassembled WGS sequence"/>
</dbReference>
<dbReference type="GO" id="GO:0000981">
    <property type="term" value="F:DNA-binding transcription factor activity, RNA polymerase II-specific"/>
    <property type="evidence" value="ECO:0007669"/>
    <property type="project" value="TreeGrafter"/>
</dbReference>
<feature type="region of interest" description="Disordered" evidence="6">
    <location>
        <begin position="1"/>
        <end position="37"/>
    </location>
</feature>
<sequence length="120" mass="13404">MSHNATYSSPGKVYAKKSYPSTLSHGQNTSSSTAQFLRSKKKANFGGLGFSLQQQPLTVSRRNERERNRVKMVNLGFATLRQHIPNGAKNKKMSKVETLRSAVDYISQLKTLLSQLESTK</sequence>
<dbReference type="EMBL" id="NCKV01000461">
    <property type="protein sequence ID" value="RWS30561.1"/>
    <property type="molecule type" value="Genomic_DNA"/>
</dbReference>
<keyword evidence="4" id="KW-0238">DNA-binding</keyword>
<evidence type="ECO:0000313" key="8">
    <source>
        <dbReference type="EMBL" id="RWS30561.1"/>
    </source>
</evidence>
<reference evidence="8 9" key="1">
    <citation type="journal article" date="2018" name="Gigascience">
        <title>Genomes of trombidid mites reveal novel predicted allergens and laterally-transferred genes associated with secondary metabolism.</title>
        <authorList>
            <person name="Dong X."/>
            <person name="Chaisiri K."/>
            <person name="Xia D."/>
            <person name="Armstrong S.D."/>
            <person name="Fang Y."/>
            <person name="Donnelly M.J."/>
            <person name="Kadowaki T."/>
            <person name="McGarry J.W."/>
            <person name="Darby A.C."/>
            <person name="Makepeace B.L."/>
        </authorList>
    </citation>
    <scope>NUCLEOTIDE SEQUENCE [LARGE SCALE GENOMIC DNA]</scope>
    <source>
        <strain evidence="8">UoL-UT</strain>
    </source>
</reference>
<evidence type="ECO:0000256" key="1">
    <source>
        <dbReference type="ARBA" id="ARBA00004123"/>
    </source>
</evidence>
<dbReference type="GO" id="GO:0050767">
    <property type="term" value="P:regulation of neurogenesis"/>
    <property type="evidence" value="ECO:0007669"/>
    <property type="project" value="TreeGrafter"/>
</dbReference>
<dbReference type="VEuPathDB" id="VectorBase:LDEU001479"/>
<dbReference type="InterPro" id="IPR015660">
    <property type="entry name" value="MASH1/Ascl1a-like"/>
</dbReference>
<dbReference type="GO" id="GO:0046983">
    <property type="term" value="F:protein dimerization activity"/>
    <property type="evidence" value="ECO:0007669"/>
    <property type="project" value="InterPro"/>
</dbReference>
<dbReference type="STRING" id="299467.A0A443SSR4"/>
<proteinExistence type="predicted"/>
<name>A0A443SSR4_9ACAR</name>
<dbReference type="PROSITE" id="PS50888">
    <property type="entry name" value="BHLH"/>
    <property type="match status" value="1"/>
</dbReference>
<evidence type="ECO:0000313" key="9">
    <source>
        <dbReference type="Proteomes" id="UP000288716"/>
    </source>
</evidence>
<comment type="subcellular location">
    <subcellularLocation>
        <location evidence="1">Nucleus</location>
    </subcellularLocation>
</comment>
<dbReference type="GO" id="GO:0030182">
    <property type="term" value="P:neuron differentiation"/>
    <property type="evidence" value="ECO:0007669"/>
    <property type="project" value="TreeGrafter"/>
</dbReference>
<keyword evidence="2" id="KW-0217">Developmental protein</keyword>
<feature type="domain" description="BHLH" evidence="7">
    <location>
        <begin position="57"/>
        <end position="109"/>
    </location>
</feature>
<dbReference type="SMART" id="SM00353">
    <property type="entry name" value="HLH"/>
    <property type="match status" value="1"/>
</dbReference>
<gene>
    <name evidence="8" type="ORF">B4U80_05724</name>
</gene>
<accession>A0A443SSR4</accession>
<evidence type="ECO:0000256" key="3">
    <source>
        <dbReference type="ARBA" id="ARBA00022902"/>
    </source>
</evidence>
<dbReference type="SUPFAM" id="SSF47459">
    <property type="entry name" value="HLH, helix-loop-helix DNA-binding domain"/>
    <property type="match status" value="1"/>
</dbReference>
<dbReference type="AlphaFoldDB" id="A0A443SSR4"/>
<dbReference type="FunFam" id="4.10.280.10:FF:000029">
    <property type="entry name" value="Achaete-scute family bHLH transcription factor 1"/>
    <property type="match status" value="1"/>
</dbReference>